<dbReference type="GO" id="GO:0004497">
    <property type="term" value="F:monooxygenase activity"/>
    <property type="evidence" value="ECO:0007669"/>
    <property type="project" value="UniProtKB-KW"/>
</dbReference>
<name>A0A2A4Z1V1_9PROT</name>
<comment type="caution">
    <text evidence="2">The sequence shown here is derived from an EMBL/GenBank/DDBJ whole genome shotgun (WGS) entry which is preliminary data.</text>
</comment>
<gene>
    <name evidence="2" type="ORF">COB13_09590</name>
</gene>
<sequence>MVKLVEMDEVITLAQQMKTKSNEPVTLINRFHVPAEVEEEFLERWEEDGQFMLSQGCLSGQLHKGIEGSSSYINIAVWESAAAFVKAFSNPEFQAVLASYPENISASPHLFEKIAVPGVCVA</sequence>
<reference evidence="2" key="2">
    <citation type="journal article" date="2018" name="ISME J.">
        <title>A dynamic microbial community with high functional redundancy inhabits the cold, oxic subseafloor aquifer.</title>
        <authorList>
            <person name="Tully B.J."/>
            <person name="Wheat C.G."/>
            <person name="Glazer B.T."/>
            <person name="Huber J.A."/>
        </authorList>
    </citation>
    <scope>NUCLEOTIDE SEQUENCE</scope>
    <source>
        <strain evidence="2">NORP83</strain>
    </source>
</reference>
<dbReference type="InterPro" id="IPR007138">
    <property type="entry name" value="ABM_dom"/>
</dbReference>
<organism evidence="2">
    <name type="scientific">OCS116 cluster bacterium</name>
    <dbReference type="NCBI Taxonomy" id="2030921"/>
    <lineage>
        <taxon>Bacteria</taxon>
        <taxon>Pseudomonadati</taxon>
        <taxon>Pseudomonadota</taxon>
        <taxon>Alphaproteobacteria</taxon>
        <taxon>OCS116 cluster</taxon>
    </lineage>
</organism>
<dbReference type="EMBL" id="NVUS01000011">
    <property type="protein sequence ID" value="PCJ00548.1"/>
    <property type="molecule type" value="Genomic_DNA"/>
</dbReference>
<proteinExistence type="predicted"/>
<dbReference type="AlphaFoldDB" id="A0A2A4Z1V1"/>
<dbReference type="Pfam" id="PF03992">
    <property type="entry name" value="ABM"/>
    <property type="match status" value="1"/>
</dbReference>
<dbReference type="SUPFAM" id="SSF54909">
    <property type="entry name" value="Dimeric alpha+beta barrel"/>
    <property type="match status" value="1"/>
</dbReference>
<evidence type="ECO:0000259" key="1">
    <source>
        <dbReference type="Pfam" id="PF03992"/>
    </source>
</evidence>
<keyword evidence="2" id="KW-0560">Oxidoreductase</keyword>
<evidence type="ECO:0000313" key="2">
    <source>
        <dbReference type="EMBL" id="PCJ00548.1"/>
    </source>
</evidence>
<dbReference type="InterPro" id="IPR011008">
    <property type="entry name" value="Dimeric_a/b-barrel"/>
</dbReference>
<protein>
    <submittedName>
        <fullName evidence="2">Antibiotic biosynthesis monooxygenase</fullName>
    </submittedName>
</protein>
<keyword evidence="2" id="KW-0503">Monooxygenase</keyword>
<feature type="domain" description="ABM" evidence="1">
    <location>
        <begin position="24"/>
        <end position="96"/>
    </location>
</feature>
<accession>A0A2A4Z1V1</accession>
<reference key="1">
    <citation type="submission" date="2017-08" db="EMBL/GenBank/DDBJ databases">
        <title>A dynamic microbial community with high functional redundancy inhabits the cold, oxic subseafloor aquifer.</title>
        <authorList>
            <person name="Tully B.J."/>
            <person name="Wheat C.G."/>
            <person name="Glazer B.T."/>
            <person name="Huber J.A."/>
        </authorList>
    </citation>
    <scope>NUCLEOTIDE SEQUENCE [LARGE SCALE GENOMIC DNA]</scope>
</reference>
<dbReference type="Gene3D" id="3.30.70.100">
    <property type="match status" value="1"/>
</dbReference>